<dbReference type="HOGENOM" id="CLU_208503_0_0_3"/>
<evidence type="ECO:0000313" key="2">
    <source>
        <dbReference type="Proteomes" id="UP000003480"/>
    </source>
</evidence>
<comment type="caution">
    <text evidence="1">The sequence shown here is derived from an EMBL/GenBank/DDBJ whole genome shotgun (WGS) entry which is preliminary data.</text>
</comment>
<sequence length="62" mass="7403">MNQTSANYDEPWKEALTEYFEAFLCFFFPEVHQLIDWTLRRKNVSLTNSIKFGYSVEKKSGF</sequence>
<proteinExistence type="predicted"/>
<reference evidence="1 2" key="1">
    <citation type="submission" date="2012-04" db="EMBL/GenBank/DDBJ databases">
        <authorList>
            <person name="Genoscope - CEA"/>
        </authorList>
    </citation>
    <scope>NUCLEOTIDE SEQUENCE [LARGE SCALE GENOMIC DNA]</scope>
    <source>
        <strain evidence="1 2">9443</strain>
    </source>
</reference>
<name>I4G9X5_MICAE</name>
<gene>
    <name evidence="1" type="ORF">MICAC_5930022</name>
</gene>
<organism evidence="1 2">
    <name type="scientific">Microcystis aeruginosa PCC 9443</name>
    <dbReference type="NCBI Taxonomy" id="1160281"/>
    <lineage>
        <taxon>Bacteria</taxon>
        <taxon>Bacillati</taxon>
        <taxon>Cyanobacteriota</taxon>
        <taxon>Cyanophyceae</taxon>
        <taxon>Oscillatoriophycideae</taxon>
        <taxon>Chroococcales</taxon>
        <taxon>Microcystaceae</taxon>
        <taxon>Microcystis</taxon>
    </lineage>
</organism>
<dbReference type="AlphaFoldDB" id="I4G9X5"/>
<accession>I4G9X5</accession>
<dbReference type="Proteomes" id="UP000003480">
    <property type="component" value="Unassembled WGS sequence"/>
</dbReference>
<protein>
    <submittedName>
        <fullName evidence="1">Similar to tr|Q8YTV1|Q8YTV1</fullName>
    </submittedName>
</protein>
<dbReference type="EMBL" id="CAIJ01000549">
    <property type="protein sequence ID" value="CCI04736.1"/>
    <property type="molecule type" value="Genomic_DNA"/>
</dbReference>
<evidence type="ECO:0000313" key="1">
    <source>
        <dbReference type="EMBL" id="CCI04736.1"/>
    </source>
</evidence>